<evidence type="ECO:0000256" key="4">
    <source>
        <dbReference type="ARBA" id="ARBA00022982"/>
    </source>
</evidence>
<keyword evidence="1" id="KW-0813">Transport</keyword>
<evidence type="ECO:0000256" key="6">
    <source>
        <dbReference type="ARBA" id="ARBA00023014"/>
    </source>
</evidence>
<dbReference type="InterPro" id="IPR017900">
    <property type="entry name" value="4Fe4S_Fe_S_CS"/>
</dbReference>
<organism evidence="9 10">
    <name type="scientific">Trichlorobacter ammonificans</name>
    <dbReference type="NCBI Taxonomy" id="2916410"/>
    <lineage>
        <taxon>Bacteria</taxon>
        <taxon>Pseudomonadati</taxon>
        <taxon>Thermodesulfobacteriota</taxon>
        <taxon>Desulfuromonadia</taxon>
        <taxon>Geobacterales</taxon>
        <taxon>Geobacteraceae</taxon>
        <taxon>Trichlorobacter</taxon>
    </lineage>
</organism>
<feature type="domain" description="4Fe-4S ferredoxin-type" evidence="8">
    <location>
        <begin position="195"/>
        <end position="223"/>
    </location>
</feature>
<accession>A0ABM9D7L2</accession>
<keyword evidence="6" id="KW-0411">Iron-sulfur</keyword>
<dbReference type="Gene3D" id="3.30.70.20">
    <property type="match status" value="1"/>
</dbReference>
<evidence type="ECO:0000256" key="5">
    <source>
        <dbReference type="ARBA" id="ARBA00023004"/>
    </source>
</evidence>
<dbReference type="InterPro" id="IPR017896">
    <property type="entry name" value="4Fe4S_Fe-S-bd"/>
</dbReference>
<evidence type="ECO:0000256" key="3">
    <source>
        <dbReference type="ARBA" id="ARBA00022723"/>
    </source>
</evidence>
<feature type="transmembrane region" description="Helical" evidence="7">
    <location>
        <begin position="124"/>
        <end position="143"/>
    </location>
</feature>
<keyword evidence="7" id="KW-0812">Transmembrane</keyword>
<dbReference type="PROSITE" id="PS00198">
    <property type="entry name" value="4FE4S_FER_1"/>
    <property type="match status" value="1"/>
</dbReference>
<keyword evidence="10" id="KW-1185">Reference proteome</keyword>
<keyword evidence="7" id="KW-1133">Transmembrane helix</keyword>
<name>A0ABM9D7L2_9BACT</name>
<dbReference type="PROSITE" id="PS51379">
    <property type="entry name" value="4FE4S_FER_2"/>
    <property type="match status" value="2"/>
</dbReference>
<gene>
    <name evidence="9" type="ORF">GEAMG1_1362</name>
</gene>
<dbReference type="Proteomes" id="UP001295463">
    <property type="component" value="Chromosome"/>
</dbReference>
<evidence type="ECO:0000256" key="7">
    <source>
        <dbReference type="SAM" id="Phobius"/>
    </source>
</evidence>
<feature type="domain" description="4Fe-4S ferredoxin-type" evidence="8">
    <location>
        <begin position="166"/>
        <end position="194"/>
    </location>
</feature>
<proteinExistence type="predicted"/>
<sequence>MKAAADLLPVELPITKPLHRWLLGLFMVTVILLGWKYPLLGFAVPVAMATGMVGGLFRGRYVCGNVCPRGSFYDTLFGYFAGKRPLPAFMYRSDFRWGVMVVLMSFMTWRISQNPGDWQHWGRVFWSMCLITTAIGVPLGMIYRARTWCSFCPVGTFAAAVGGGKYRLEIAADCRQCGACEKQCPMGFSIAEHRGDGLVPHRDCIKCSSCVAACPRGALSWPS</sequence>
<dbReference type="Pfam" id="PF12801">
    <property type="entry name" value="Fer4_5"/>
    <property type="match status" value="2"/>
</dbReference>
<dbReference type="PANTHER" id="PTHR30176">
    <property type="entry name" value="FERREDOXIN-TYPE PROTEIN NAPH"/>
    <property type="match status" value="1"/>
</dbReference>
<evidence type="ECO:0000313" key="9">
    <source>
        <dbReference type="EMBL" id="CAH2031192.1"/>
    </source>
</evidence>
<dbReference type="RefSeq" id="WP_305732030.1">
    <property type="nucleotide sequence ID" value="NZ_OW150024.1"/>
</dbReference>
<dbReference type="PANTHER" id="PTHR30176:SF3">
    <property type="entry name" value="FERREDOXIN-TYPE PROTEIN NAPH"/>
    <property type="match status" value="1"/>
</dbReference>
<keyword evidence="2" id="KW-0004">4Fe-4S</keyword>
<reference evidence="9 10" key="1">
    <citation type="submission" date="2022-03" db="EMBL/GenBank/DDBJ databases">
        <authorList>
            <person name="Koch H."/>
        </authorList>
    </citation>
    <scope>NUCLEOTIDE SEQUENCE [LARGE SCALE GENOMIC DNA]</scope>
    <source>
        <strain evidence="9 10">G1</strain>
    </source>
</reference>
<protein>
    <submittedName>
        <fullName evidence="9">FeS-binding protein</fullName>
    </submittedName>
</protein>
<dbReference type="InterPro" id="IPR051684">
    <property type="entry name" value="Electron_Trans/Redox"/>
</dbReference>
<evidence type="ECO:0000256" key="1">
    <source>
        <dbReference type="ARBA" id="ARBA00022448"/>
    </source>
</evidence>
<evidence type="ECO:0000256" key="2">
    <source>
        <dbReference type="ARBA" id="ARBA00022485"/>
    </source>
</evidence>
<dbReference type="EMBL" id="OW150024">
    <property type="protein sequence ID" value="CAH2031192.1"/>
    <property type="molecule type" value="Genomic_DNA"/>
</dbReference>
<feature type="transmembrane region" description="Helical" evidence="7">
    <location>
        <begin position="21"/>
        <end position="38"/>
    </location>
</feature>
<keyword evidence="5" id="KW-0408">Iron</keyword>
<dbReference type="SUPFAM" id="SSF54862">
    <property type="entry name" value="4Fe-4S ferredoxins"/>
    <property type="match status" value="1"/>
</dbReference>
<keyword evidence="7" id="KW-0472">Membrane</keyword>
<dbReference type="Pfam" id="PF13187">
    <property type="entry name" value="Fer4_9"/>
    <property type="match status" value="1"/>
</dbReference>
<evidence type="ECO:0000313" key="10">
    <source>
        <dbReference type="Proteomes" id="UP001295463"/>
    </source>
</evidence>
<keyword evidence="3" id="KW-0479">Metal-binding</keyword>
<evidence type="ECO:0000259" key="8">
    <source>
        <dbReference type="PROSITE" id="PS51379"/>
    </source>
</evidence>
<keyword evidence="4" id="KW-0249">Electron transport</keyword>